<evidence type="ECO:0000313" key="1">
    <source>
        <dbReference type="EMBL" id="KAK0734558.1"/>
    </source>
</evidence>
<proteinExistence type="predicted"/>
<evidence type="ECO:0000313" key="2">
    <source>
        <dbReference type="Proteomes" id="UP001172101"/>
    </source>
</evidence>
<protein>
    <submittedName>
        <fullName evidence="1">Uncharacterized protein</fullName>
    </submittedName>
</protein>
<name>A0AA40BI91_9PEZI</name>
<dbReference type="Proteomes" id="UP001172101">
    <property type="component" value="Unassembled WGS sequence"/>
</dbReference>
<dbReference type="EMBL" id="JAUIRO010000001">
    <property type="protein sequence ID" value="KAK0734558.1"/>
    <property type="molecule type" value="Genomic_DNA"/>
</dbReference>
<accession>A0AA40BI91</accession>
<comment type="caution">
    <text evidence="1">The sequence shown here is derived from an EMBL/GenBank/DDBJ whole genome shotgun (WGS) entry which is preliminary data.</text>
</comment>
<reference evidence="1" key="1">
    <citation type="submission" date="2023-06" db="EMBL/GenBank/DDBJ databases">
        <title>Genome-scale phylogeny and comparative genomics of the fungal order Sordariales.</title>
        <authorList>
            <consortium name="Lawrence Berkeley National Laboratory"/>
            <person name="Hensen N."/>
            <person name="Bonometti L."/>
            <person name="Westerberg I."/>
            <person name="Brannstrom I.O."/>
            <person name="Guillou S."/>
            <person name="Cros-Aarteil S."/>
            <person name="Calhoun S."/>
            <person name="Haridas S."/>
            <person name="Kuo A."/>
            <person name="Mondo S."/>
            <person name="Pangilinan J."/>
            <person name="Riley R."/>
            <person name="LaButti K."/>
            <person name="Andreopoulos B."/>
            <person name="Lipzen A."/>
            <person name="Chen C."/>
            <person name="Yanf M."/>
            <person name="Daum C."/>
            <person name="Ng V."/>
            <person name="Clum A."/>
            <person name="Steindorff A."/>
            <person name="Ohm R."/>
            <person name="Martin F."/>
            <person name="Silar P."/>
            <person name="Natvig D."/>
            <person name="Lalanne C."/>
            <person name="Gautier V."/>
            <person name="Ament-velasquez S.L."/>
            <person name="Kruys A."/>
            <person name="Hutchinson M.I."/>
            <person name="Powell A.J."/>
            <person name="Barry K."/>
            <person name="Miller A.N."/>
            <person name="Grigoriev I.V."/>
            <person name="Debuchy R."/>
            <person name="Gladieux P."/>
            <person name="Thoren M.H."/>
            <person name="Johannesson H."/>
        </authorList>
    </citation>
    <scope>NUCLEOTIDE SEQUENCE</scope>
    <source>
        <strain evidence="1">SMH2392-1A</strain>
    </source>
</reference>
<gene>
    <name evidence="1" type="ORF">B0T26DRAFT_867603</name>
</gene>
<keyword evidence="2" id="KW-1185">Reference proteome</keyword>
<dbReference type="RefSeq" id="XP_060303435.1">
    <property type="nucleotide sequence ID" value="XM_060447842.1"/>
</dbReference>
<organism evidence="1 2">
    <name type="scientific">Lasiosphaeria miniovina</name>
    <dbReference type="NCBI Taxonomy" id="1954250"/>
    <lineage>
        <taxon>Eukaryota</taxon>
        <taxon>Fungi</taxon>
        <taxon>Dikarya</taxon>
        <taxon>Ascomycota</taxon>
        <taxon>Pezizomycotina</taxon>
        <taxon>Sordariomycetes</taxon>
        <taxon>Sordariomycetidae</taxon>
        <taxon>Sordariales</taxon>
        <taxon>Lasiosphaeriaceae</taxon>
        <taxon>Lasiosphaeria</taxon>
    </lineage>
</organism>
<dbReference type="AlphaFoldDB" id="A0AA40BI91"/>
<dbReference type="GeneID" id="85331112"/>
<sequence>MSSMNPKGCCAGLRIRREGGTHDSWTTVTHPWLQGGAPPISMARLERGVRMFGANMATAAKRTNGWLNKDTERWAPAESRDQQRQRQRQQQQGVLGTNIYVAGEKTKVGTISACYDNPLSLEVKELLFPLGIDHDLSLITASEGALLPP</sequence>